<evidence type="ECO:0000256" key="3">
    <source>
        <dbReference type="SAM" id="SignalP"/>
    </source>
</evidence>
<name>A0A9N9R2N2_9NEOP</name>
<dbReference type="AlphaFoldDB" id="A0A9N9R2N2"/>
<keyword evidence="6" id="KW-1185">Reference proteome</keyword>
<evidence type="ECO:0000313" key="6">
    <source>
        <dbReference type="Proteomes" id="UP001153714"/>
    </source>
</evidence>
<gene>
    <name evidence="5" type="ORF">DIATSA_LOCUS6121</name>
</gene>
<evidence type="ECO:0000313" key="5">
    <source>
        <dbReference type="EMBL" id="CAG9788305.1"/>
    </source>
</evidence>
<evidence type="ECO:0000256" key="2">
    <source>
        <dbReference type="ARBA" id="ARBA00022525"/>
    </source>
</evidence>
<dbReference type="SMART" id="SM01318">
    <property type="entry name" value="SVWC"/>
    <property type="match status" value="1"/>
</dbReference>
<evidence type="ECO:0000259" key="4">
    <source>
        <dbReference type="SMART" id="SM01318"/>
    </source>
</evidence>
<dbReference type="EMBL" id="OU893350">
    <property type="protein sequence ID" value="CAG9788305.1"/>
    <property type="molecule type" value="Genomic_DNA"/>
</dbReference>
<keyword evidence="3" id="KW-0732">Signal</keyword>
<dbReference type="PANTHER" id="PTHR39957:SF1">
    <property type="entry name" value="AT09846P1-RELATED"/>
    <property type="match status" value="1"/>
</dbReference>
<dbReference type="InterPro" id="IPR053308">
    <property type="entry name" value="Vago-like"/>
</dbReference>
<reference evidence="5" key="1">
    <citation type="submission" date="2021-12" db="EMBL/GenBank/DDBJ databases">
        <authorList>
            <person name="King R."/>
        </authorList>
    </citation>
    <scope>NUCLEOTIDE SEQUENCE</scope>
</reference>
<feature type="domain" description="Single" evidence="4">
    <location>
        <begin position="37"/>
        <end position="102"/>
    </location>
</feature>
<sequence length="108" mass="11898">MLLKVNIILALVGFSLCATWQGYPPPIPKEFEGKEGCYVKEINDVVPFGVTVKPIGHCYRITCGSMMSYASCGTVATNDPKCYKTEVDLSKPYPECCPTIKCDTDNHI</sequence>
<comment type="subcellular location">
    <subcellularLocation>
        <location evidence="1">Secreted</location>
    </subcellularLocation>
</comment>
<evidence type="ECO:0000256" key="1">
    <source>
        <dbReference type="ARBA" id="ARBA00004613"/>
    </source>
</evidence>
<dbReference type="GO" id="GO:0005576">
    <property type="term" value="C:extracellular region"/>
    <property type="evidence" value="ECO:0007669"/>
    <property type="project" value="UniProtKB-SubCell"/>
</dbReference>
<accession>A0A9N9R2N2</accession>
<dbReference type="Pfam" id="PF15430">
    <property type="entry name" value="SVWC"/>
    <property type="match status" value="1"/>
</dbReference>
<dbReference type="InterPro" id="IPR029277">
    <property type="entry name" value="SVWC_dom"/>
</dbReference>
<dbReference type="PANTHER" id="PTHR39957">
    <property type="entry name" value="AT09846P1-RELATED"/>
    <property type="match status" value="1"/>
</dbReference>
<dbReference type="Proteomes" id="UP001153714">
    <property type="component" value="Chromosome 19"/>
</dbReference>
<keyword evidence="2" id="KW-0964">Secreted</keyword>
<feature type="chain" id="PRO_5040272849" description="Single domain-containing protein" evidence="3">
    <location>
        <begin position="18"/>
        <end position="108"/>
    </location>
</feature>
<organism evidence="5 6">
    <name type="scientific">Diatraea saccharalis</name>
    <name type="common">sugarcane borer</name>
    <dbReference type="NCBI Taxonomy" id="40085"/>
    <lineage>
        <taxon>Eukaryota</taxon>
        <taxon>Metazoa</taxon>
        <taxon>Ecdysozoa</taxon>
        <taxon>Arthropoda</taxon>
        <taxon>Hexapoda</taxon>
        <taxon>Insecta</taxon>
        <taxon>Pterygota</taxon>
        <taxon>Neoptera</taxon>
        <taxon>Endopterygota</taxon>
        <taxon>Lepidoptera</taxon>
        <taxon>Glossata</taxon>
        <taxon>Ditrysia</taxon>
        <taxon>Pyraloidea</taxon>
        <taxon>Crambidae</taxon>
        <taxon>Crambinae</taxon>
        <taxon>Diatraea</taxon>
    </lineage>
</organism>
<feature type="signal peptide" evidence="3">
    <location>
        <begin position="1"/>
        <end position="17"/>
    </location>
</feature>
<reference evidence="5" key="2">
    <citation type="submission" date="2022-10" db="EMBL/GenBank/DDBJ databases">
        <authorList>
            <consortium name="ENA_rothamsted_submissions"/>
            <consortium name="culmorum"/>
            <person name="King R."/>
        </authorList>
    </citation>
    <scope>NUCLEOTIDE SEQUENCE</scope>
</reference>
<protein>
    <recommendedName>
        <fullName evidence="4">Single domain-containing protein</fullName>
    </recommendedName>
</protein>
<proteinExistence type="predicted"/>
<dbReference type="OrthoDB" id="6761907at2759"/>